<dbReference type="Proteomes" id="UP000292235">
    <property type="component" value="Chromosome"/>
</dbReference>
<evidence type="ECO:0000313" key="1">
    <source>
        <dbReference type="EMBL" id="QBI53460.1"/>
    </source>
</evidence>
<organism evidence="1 2">
    <name type="scientific">Streptomonospora litoralis</name>
    <dbReference type="NCBI Taxonomy" id="2498135"/>
    <lineage>
        <taxon>Bacteria</taxon>
        <taxon>Bacillati</taxon>
        <taxon>Actinomycetota</taxon>
        <taxon>Actinomycetes</taxon>
        <taxon>Streptosporangiales</taxon>
        <taxon>Nocardiopsidaceae</taxon>
        <taxon>Streptomonospora</taxon>
    </lineage>
</organism>
<keyword evidence="2" id="KW-1185">Reference proteome</keyword>
<name>A0A4P6Q077_9ACTN</name>
<gene>
    <name evidence="1" type="ORF">EKD16_08330</name>
</gene>
<dbReference type="AlphaFoldDB" id="A0A4P6Q077"/>
<accession>A0A4P6Q077</accession>
<dbReference type="EMBL" id="CP036455">
    <property type="protein sequence ID" value="QBI53460.1"/>
    <property type="molecule type" value="Genomic_DNA"/>
</dbReference>
<sequence>MTHFTDLEDLLAALLNGETHDPDTISRISFFYDDGTDPNGPGHPGFFVELDGPHINGLTGWCLDDADDLTGENLRTALEEGLDDRQKEVR</sequence>
<dbReference type="RefSeq" id="WP_131097825.1">
    <property type="nucleotide sequence ID" value="NZ_CP036455.1"/>
</dbReference>
<protein>
    <submittedName>
        <fullName evidence="1">Uncharacterized protein</fullName>
    </submittedName>
</protein>
<proteinExistence type="predicted"/>
<dbReference type="KEGG" id="strr:EKD16_08330"/>
<evidence type="ECO:0000313" key="2">
    <source>
        <dbReference type="Proteomes" id="UP000292235"/>
    </source>
</evidence>
<reference evidence="1 2" key="1">
    <citation type="submission" date="2019-02" db="EMBL/GenBank/DDBJ databases">
        <authorList>
            <person name="Khodamoradi S."/>
            <person name="Hahnke R.L."/>
            <person name="Kaempfer P."/>
            <person name="Schumann P."/>
            <person name="Rohde M."/>
            <person name="Steinert M."/>
            <person name="Luzhetskyy A."/>
            <person name="Wink J."/>
            <person name="Ruckert C."/>
        </authorList>
    </citation>
    <scope>NUCLEOTIDE SEQUENCE [LARGE SCALE GENOMIC DNA]</scope>
    <source>
        <strain evidence="1 2">M2</strain>
    </source>
</reference>